<keyword evidence="8 13" id="KW-0460">Magnesium</keyword>
<feature type="binding site" evidence="13">
    <location>
        <position position="270"/>
    </location>
    <ligand>
        <name>Mg(2+)</name>
        <dbReference type="ChEBI" id="CHEBI:18420"/>
    </ligand>
</feature>
<keyword evidence="5 13" id="KW-0479">Metal-binding</keyword>
<evidence type="ECO:0000256" key="1">
    <source>
        <dbReference type="ARBA" id="ARBA00001913"/>
    </source>
</evidence>
<keyword evidence="10" id="KW-0585">Phenylalanine catabolism</keyword>
<organism evidence="16 17">
    <name type="scientific">Delftia acidovorans</name>
    <name type="common">Pseudomonas acidovorans</name>
    <name type="synonym">Comamonas acidovorans</name>
    <dbReference type="NCBI Taxonomy" id="80866"/>
    <lineage>
        <taxon>Bacteria</taxon>
        <taxon>Pseudomonadati</taxon>
        <taxon>Pseudomonadota</taxon>
        <taxon>Betaproteobacteria</taxon>
        <taxon>Burkholderiales</taxon>
        <taxon>Comamonadaceae</taxon>
        <taxon>Delftia</taxon>
    </lineage>
</organism>
<sequence>MIELDPTHEAGARSWLESAQAAGTDFPLQNLPFAVFRPQGTGQAFRGGVAIGDQVLDLAALGSAGVLDGLAGQALGAAAQPALNDFLALGPQAWRALRHALFGLLHEQAGAARVEQVRRCLVPQADAEYTLPARIGDYTDFYTSLDHALNCMRIMYPDADVPANFRWLPQAYHGRVSSIGVSGQRFHRPMGQFLPPGGSTPVFQPCARMDYELELGFWIGQGNAQGRPIPLAQAEQHVFGISLLNDWSARDIQVWEMAPLGPFHAKNFATTVSPWIVTLDALAPFRTAWTRPAGDPQPLAYLESAGNRAAGALDIQLEVWIHSEQARARGRGPARLSGTSFRHQYWSMAQMVAHHTAGGCNLQPGDLIGSGTISGPGPGEAGAMIELARGAQSPVDIGGGEQRGFLHDGDTVLLRGWCEKSGAARIGFGECRGTVQAAREQG</sequence>
<keyword evidence="7 13" id="KW-0106">Calcium</keyword>
<dbReference type="NCBIfam" id="TIGR01266">
    <property type="entry name" value="fum_ac_acetase"/>
    <property type="match status" value="1"/>
</dbReference>
<dbReference type="SUPFAM" id="SSF56529">
    <property type="entry name" value="FAH"/>
    <property type="match status" value="1"/>
</dbReference>
<feature type="binding site" evidence="13">
    <location>
        <position position="140"/>
    </location>
    <ligand>
        <name>Ca(2+)</name>
        <dbReference type="ChEBI" id="CHEBI:29108"/>
    </ligand>
</feature>
<feature type="binding site" evidence="12">
    <location>
        <position position="253"/>
    </location>
    <ligand>
        <name>substrate</name>
    </ligand>
</feature>
<evidence type="ECO:0000256" key="13">
    <source>
        <dbReference type="PIRSR" id="PIRSR605959-3"/>
    </source>
</evidence>
<dbReference type="GO" id="GO:0006559">
    <property type="term" value="P:L-phenylalanine catabolic process"/>
    <property type="evidence" value="ECO:0007669"/>
    <property type="project" value="UniProtKB-UniPathway"/>
</dbReference>
<dbReference type="InterPro" id="IPR005959">
    <property type="entry name" value="Fumarylacetoacetase"/>
</dbReference>
<evidence type="ECO:0000256" key="3">
    <source>
        <dbReference type="ARBA" id="ARBA00004782"/>
    </source>
</evidence>
<dbReference type="GO" id="GO:0046872">
    <property type="term" value="F:metal ion binding"/>
    <property type="evidence" value="ECO:0007669"/>
    <property type="project" value="UniProtKB-KW"/>
</dbReference>
<evidence type="ECO:0000256" key="8">
    <source>
        <dbReference type="ARBA" id="ARBA00022842"/>
    </source>
</evidence>
<evidence type="ECO:0000256" key="4">
    <source>
        <dbReference type="ARBA" id="ARBA00012094"/>
    </source>
</evidence>
<evidence type="ECO:0000256" key="12">
    <source>
        <dbReference type="PIRSR" id="PIRSR605959-2"/>
    </source>
</evidence>
<evidence type="ECO:0000259" key="15">
    <source>
        <dbReference type="Pfam" id="PF09298"/>
    </source>
</evidence>
<feature type="binding site" evidence="13">
    <location>
        <position position="212"/>
    </location>
    <ligand>
        <name>Ca(2+)</name>
        <dbReference type="ChEBI" id="CHEBI:29108"/>
    </ligand>
</feature>
<accession>A0A7T2S6F1</accession>
<comment type="cofactor">
    <cofactor evidence="2 13">
        <name>Mg(2+)</name>
        <dbReference type="ChEBI" id="CHEBI:18420"/>
    </cofactor>
</comment>
<evidence type="ECO:0000259" key="14">
    <source>
        <dbReference type="Pfam" id="PF01557"/>
    </source>
</evidence>
<protein>
    <recommendedName>
        <fullName evidence="4">fumarylacetoacetase</fullName>
        <ecNumber evidence="4">3.7.1.2</ecNumber>
    </recommendedName>
</protein>
<dbReference type="PANTHER" id="PTHR43069">
    <property type="entry name" value="FUMARYLACETOACETASE"/>
    <property type="match status" value="1"/>
</dbReference>
<dbReference type="EMBL" id="CP065668">
    <property type="protein sequence ID" value="QPS09811.1"/>
    <property type="molecule type" value="Genomic_DNA"/>
</dbReference>
<feature type="domain" description="Fumarylacetoacetase-like C-terminal" evidence="14">
    <location>
        <begin position="143"/>
        <end position="435"/>
    </location>
</feature>
<dbReference type="AlphaFoldDB" id="A0A7T2S6F1"/>
<evidence type="ECO:0000256" key="5">
    <source>
        <dbReference type="ARBA" id="ARBA00022723"/>
    </source>
</evidence>
<dbReference type="Gene3D" id="3.90.850.10">
    <property type="entry name" value="Fumarylacetoacetase-like, C-terminal domain"/>
    <property type="match status" value="1"/>
</dbReference>
<evidence type="ECO:0000256" key="9">
    <source>
        <dbReference type="ARBA" id="ARBA00022878"/>
    </source>
</evidence>
<feature type="binding site" evidence="13">
    <location>
        <position position="246"/>
    </location>
    <ligand>
        <name>Mg(2+)</name>
        <dbReference type="ChEBI" id="CHEBI:18420"/>
    </ligand>
</feature>
<feature type="domain" description="Fumarylacetoacetase N-terminal" evidence="15">
    <location>
        <begin position="29"/>
        <end position="132"/>
    </location>
</feature>
<dbReference type="InterPro" id="IPR036462">
    <property type="entry name" value="Fumarylacetoacetase_N_sf"/>
</dbReference>
<feature type="binding site" evidence="13">
    <location>
        <position position="246"/>
    </location>
    <ligand>
        <name>Ca(2+)</name>
        <dbReference type="ChEBI" id="CHEBI:29108"/>
    </ligand>
</feature>
<evidence type="ECO:0000256" key="7">
    <source>
        <dbReference type="ARBA" id="ARBA00022837"/>
    </source>
</evidence>
<dbReference type="PANTHER" id="PTHR43069:SF2">
    <property type="entry name" value="FUMARYLACETOACETASE"/>
    <property type="match status" value="1"/>
</dbReference>
<dbReference type="Pfam" id="PF01557">
    <property type="entry name" value="FAA_hydrolase"/>
    <property type="match status" value="1"/>
</dbReference>
<dbReference type="InterPro" id="IPR036663">
    <property type="entry name" value="Fumarylacetoacetase_C_sf"/>
</dbReference>
<comment type="cofactor">
    <cofactor evidence="1 13">
        <name>Ca(2+)</name>
        <dbReference type="ChEBI" id="CHEBI:29108"/>
    </cofactor>
</comment>
<evidence type="ECO:0000256" key="10">
    <source>
        <dbReference type="ARBA" id="ARBA00023232"/>
    </source>
</evidence>
<dbReference type="InterPro" id="IPR015377">
    <property type="entry name" value="Fumarylacetoacetase_N"/>
</dbReference>
<dbReference type="SUPFAM" id="SSF63433">
    <property type="entry name" value="Fumarylacetoacetate hydrolase, FAH, N-terminal domain"/>
    <property type="match status" value="1"/>
</dbReference>
<feature type="binding site" evidence="13">
    <location>
        <position position="266"/>
    </location>
    <ligand>
        <name>Mg(2+)</name>
        <dbReference type="ChEBI" id="CHEBI:18420"/>
    </ligand>
</feature>
<evidence type="ECO:0000313" key="17">
    <source>
        <dbReference type="Proteomes" id="UP000594778"/>
    </source>
</evidence>
<proteinExistence type="predicted"/>
<name>A0A7T2S6F1_DELAC</name>
<dbReference type="InterPro" id="IPR011234">
    <property type="entry name" value="Fumarylacetoacetase-like_C"/>
</dbReference>
<feature type="binding site" evidence="12">
    <location>
        <position position="372"/>
    </location>
    <ligand>
        <name>substrate</name>
    </ligand>
</feature>
<dbReference type="Pfam" id="PF09298">
    <property type="entry name" value="FAA_hydrolase_N"/>
    <property type="match status" value="1"/>
</dbReference>
<comment type="pathway">
    <text evidence="3">Amino-acid degradation; L-phenylalanine degradation; acetoacetate and fumarate from L-phenylalanine: step 6/6.</text>
</comment>
<gene>
    <name evidence="16" type="primary">fahA</name>
    <name evidence="16" type="ORF">I6G66_07295</name>
</gene>
<keyword evidence="6 16" id="KW-0378">Hydrolase</keyword>
<dbReference type="Gene3D" id="2.30.30.230">
    <property type="entry name" value="Fumarylacetoacetase, N-terminal domain"/>
    <property type="match status" value="1"/>
</dbReference>
<keyword evidence="9" id="KW-0828">Tyrosine catabolism</keyword>
<dbReference type="UniPathway" id="UPA00139">
    <property type="reaction ID" value="UER00341"/>
</dbReference>
<dbReference type="GO" id="GO:1902000">
    <property type="term" value="P:homogentisate catabolic process"/>
    <property type="evidence" value="ECO:0007669"/>
    <property type="project" value="TreeGrafter"/>
</dbReference>
<evidence type="ECO:0000256" key="6">
    <source>
        <dbReference type="ARBA" id="ARBA00022801"/>
    </source>
</evidence>
<dbReference type="Proteomes" id="UP000594778">
    <property type="component" value="Chromosome"/>
</dbReference>
<feature type="binding site" evidence="12">
    <location>
        <position position="142"/>
    </location>
    <ligand>
        <name>substrate</name>
    </ligand>
</feature>
<evidence type="ECO:0000256" key="2">
    <source>
        <dbReference type="ARBA" id="ARBA00001946"/>
    </source>
</evidence>
<feature type="binding site" evidence="13">
    <location>
        <position position="214"/>
    </location>
    <ligand>
        <name>Ca(2+)</name>
        <dbReference type="ChEBI" id="CHEBI:29108"/>
    </ligand>
</feature>
<dbReference type="GO" id="GO:0006572">
    <property type="term" value="P:L-tyrosine catabolic process"/>
    <property type="evidence" value="ECO:0007669"/>
    <property type="project" value="UniProtKB-KW"/>
</dbReference>
<dbReference type="RefSeq" id="WP_183019199.1">
    <property type="nucleotide sequence ID" value="NZ_CP065668.1"/>
</dbReference>
<feature type="active site" description="Proton acceptor" evidence="11">
    <location>
        <position position="147"/>
    </location>
</feature>
<evidence type="ECO:0000313" key="16">
    <source>
        <dbReference type="EMBL" id="QPS09811.1"/>
    </source>
</evidence>
<evidence type="ECO:0000256" key="11">
    <source>
        <dbReference type="PIRSR" id="PIRSR605959-1"/>
    </source>
</evidence>
<reference evidence="16 17" key="1">
    <citation type="submission" date="2020-12" db="EMBL/GenBank/DDBJ databases">
        <title>FDA dAtabase for Regulatory Grade micrObial Sequences (FDA-ARGOS): Supporting development and validation of Infectious Disease Dx tests.</title>
        <authorList>
            <person name="Sproer C."/>
            <person name="Gronow S."/>
            <person name="Severitt S."/>
            <person name="Schroder I."/>
            <person name="Tallon L."/>
            <person name="Sadzewicz L."/>
            <person name="Zhao X."/>
            <person name="Boylan J."/>
            <person name="Ott S."/>
            <person name="Bowen H."/>
            <person name="Vavikolanu K."/>
            <person name="Mehta A."/>
            <person name="Aluvathingal J."/>
            <person name="Nadendla S."/>
            <person name="Lowell S."/>
            <person name="Myers T."/>
            <person name="Yan Y."/>
            <person name="Sichtig H."/>
        </authorList>
    </citation>
    <scope>NUCLEOTIDE SEQUENCE [LARGE SCALE GENOMIC DNA]</scope>
    <source>
        <strain evidence="16 17">FDAARGOS_909</strain>
    </source>
</reference>
<dbReference type="GO" id="GO:0004334">
    <property type="term" value="F:fumarylacetoacetase activity"/>
    <property type="evidence" value="ECO:0007669"/>
    <property type="project" value="UniProtKB-EC"/>
</dbReference>
<dbReference type="EC" id="3.7.1.2" evidence="4"/>